<feature type="binding site" evidence="7">
    <location>
        <position position="163"/>
    </location>
    <ligand>
        <name>Zn(2+)</name>
        <dbReference type="ChEBI" id="CHEBI:29105"/>
        <label>2</label>
    </ligand>
</feature>
<dbReference type="Pfam" id="PF00684">
    <property type="entry name" value="DnaJ_CXXCXGXG"/>
    <property type="match status" value="1"/>
</dbReference>
<feature type="repeat" description="CXXCXGXG motif" evidence="7">
    <location>
        <begin position="163"/>
        <end position="170"/>
    </location>
</feature>
<dbReference type="CDD" id="cd10747">
    <property type="entry name" value="DnaJ_C"/>
    <property type="match status" value="1"/>
</dbReference>
<dbReference type="Gene3D" id="2.60.260.20">
    <property type="entry name" value="Urease metallochaperone UreE, N-terminal domain"/>
    <property type="match status" value="2"/>
</dbReference>
<evidence type="ECO:0000256" key="7">
    <source>
        <dbReference type="HAMAP-Rule" id="MF_01152"/>
    </source>
</evidence>
<dbReference type="Gene3D" id="1.10.287.110">
    <property type="entry name" value="DnaJ domain"/>
    <property type="match status" value="1"/>
</dbReference>
<proteinExistence type="inferred from homology"/>
<dbReference type="PROSITE" id="PS00636">
    <property type="entry name" value="DNAJ_1"/>
    <property type="match status" value="1"/>
</dbReference>
<feature type="binding site" evidence="7">
    <location>
        <position position="185"/>
    </location>
    <ligand>
        <name>Zn(2+)</name>
        <dbReference type="ChEBI" id="CHEBI:29105"/>
        <label>2</label>
    </ligand>
</feature>
<feature type="domain" description="J" evidence="9">
    <location>
        <begin position="5"/>
        <end position="70"/>
    </location>
</feature>
<dbReference type="PANTHER" id="PTHR43096:SF10">
    <property type="entry name" value="CHAPERONE PROTEIN DNAJ A6, CHLOROPLASTIC"/>
    <property type="match status" value="1"/>
</dbReference>
<comment type="similarity">
    <text evidence="7">Belongs to the DnaJ family.</text>
</comment>
<dbReference type="SUPFAM" id="SSF49493">
    <property type="entry name" value="HSP40/DnaJ peptide-binding domain"/>
    <property type="match status" value="2"/>
</dbReference>
<dbReference type="SUPFAM" id="SSF46565">
    <property type="entry name" value="Chaperone J-domain"/>
    <property type="match status" value="1"/>
</dbReference>
<organism evidence="11 12">
    <name type="scientific">Pendulispora rubella</name>
    <dbReference type="NCBI Taxonomy" id="2741070"/>
    <lineage>
        <taxon>Bacteria</taxon>
        <taxon>Pseudomonadati</taxon>
        <taxon>Myxococcota</taxon>
        <taxon>Myxococcia</taxon>
        <taxon>Myxococcales</taxon>
        <taxon>Sorangiineae</taxon>
        <taxon>Pendulisporaceae</taxon>
        <taxon>Pendulispora</taxon>
    </lineage>
</organism>
<dbReference type="InterPro" id="IPR008971">
    <property type="entry name" value="HSP40/DnaJ_pept-bd"/>
</dbReference>
<dbReference type="NCBIfam" id="NF008035">
    <property type="entry name" value="PRK10767.1"/>
    <property type="match status" value="1"/>
</dbReference>
<keyword evidence="12" id="KW-1185">Reference proteome</keyword>
<dbReference type="CDD" id="cd06257">
    <property type="entry name" value="DnaJ"/>
    <property type="match status" value="1"/>
</dbReference>
<evidence type="ECO:0000256" key="8">
    <source>
        <dbReference type="PROSITE-ProRule" id="PRU00546"/>
    </source>
</evidence>
<feature type="repeat" description="CXXCXGXG motif" evidence="7">
    <location>
        <begin position="199"/>
        <end position="206"/>
    </location>
</feature>
<comment type="function">
    <text evidence="7">Participates actively in the response to hyperosmotic and heat shock by preventing the aggregation of stress-denatured proteins and by disaggregating proteins, also in an autonomous, DnaK-independent fashion. Unfolded proteins bind initially to DnaJ; upon interaction with the DnaJ-bound protein, DnaK hydrolyzes its bound ATP, resulting in the formation of a stable complex. GrpE releases ADP from DnaK; ATP binding to DnaK triggers the release of the substrate protein, thus completing the reaction cycle. Several rounds of ATP-dependent interactions between DnaJ, DnaK and GrpE are required for fully efficient folding. Also involved, together with DnaK and GrpE, in the DNA replication of plasmids through activation of initiation proteins.</text>
</comment>
<feature type="repeat" description="CXXCXGXG motif" evidence="7">
    <location>
        <begin position="146"/>
        <end position="153"/>
    </location>
</feature>
<keyword evidence="3 7" id="KW-0677">Repeat</keyword>
<comment type="cofactor">
    <cofactor evidence="7">
        <name>Zn(2+)</name>
        <dbReference type="ChEBI" id="CHEBI:29105"/>
    </cofactor>
    <text evidence="7">Binds 2 Zn(2+) ions per monomer.</text>
</comment>
<dbReference type="SUPFAM" id="SSF57938">
    <property type="entry name" value="DnaJ/Hsp40 cysteine-rich domain"/>
    <property type="match status" value="1"/>
</dbReference>
<comment type="domain">
    <text evidence="7">The J domain is necessary and sufficient to stimulate DnaK ATPase activity. Zinc center 1 plays an important role in the autonomous, DnaK-independent chaperone activity of DnaJ. Zinc center 2 is essential for interaction with DnaK and for DnaJ activity.</text>
</comment>
<dbReference type="InterPro" id="IPR001623">
    <property type="entry name" value="DnaJ_domain"/>
</dbReference>
<evidence type="ECO:0000313" key="11">
    <source>
        <dbReference type="EMBL" id="WXB02413.1"/>
    </source>
</evidence>
<dbReference type="PRINTS" id="PR00625">
    <property type="entry name" value="JDOMAIN"/>
</dbReference>
<protein>
    <recommendedName>
        <fullName evidence="7">Chaperone protein DnaJ</fullName>
    </recommendedName>
</protein>
<dbReference type="EMBL" id="CP089983">
    <property type="protein sequence ID" value="WXB02413.1"/>
    <property type="molecule type" value="Genomic_DNA"/>
</dbReference>
<dbReference type="Gene3D" id="2.10.230.10">
    <property type="entry name" value="Heat shock protein DnaJ, cysteine-rich domain"/>
    <property type="match status" value="1"/>
</dbReference>
<keyword evidence="2 7" id="KW-0479">Metal-binding</keyword>
<feature type="binding site" evidence="7">
    <location>
        <position position="199"/>
    </location>
    <ligand>
        <name>Zn(2+)</name>
        <dbReference type="ChEBI" id="CHEBI:29105"/>
        <label>1</label>
    </ligand>
</feature>
<feature type="binding site" evidence="7">
    <location>
        <position position="202"/>
    </location>
    <ligand>
        <name>Zn(2+)</name>
        <dbReference type="ChEBI" id="CHEBI:29105"/>
        <label>1</label>
    </ligand>
</feature>
<dbReference type="InterPro" id="IPR036410">
    <property type="entry name" value="HSP_DnaJ_Cys-rich_dom_sf"/>
</dbReference>
<keyword evidence="1 7" id="KW-0235">DNA replication</keyword>
<dbReference type="HAMAP" id="MF_01152">
    <property type="entry name" value="DnaJ"/>
    <property type="match status" value="1"/>
</dbReference>
<evidence type="ECO:0000256" key="2">
    <source>
        <dbReference type="ARBA" id="ARBA00022723"/>
    </source>
</evidence>
<feature type="binding site" evidence="7">
    <location>
        <position position="166"/>
    </location>
    <ligand>
        <name>Zn(2+)</name>
        <dbReference type="ChEBI" id="CHEBI:29105"/>
        <label>2</label>
    </ligand>
</feature>
<name>A0ABZ2KXD3_9BACT</name>
<evidence type="ECO:0000259" key="9">
    <source>
        <dbReference type="PROSITE" id="PS50076"/>
    </source>
</evidence>
<evidence type="ECO:0000256" key="4">
    <source>
        <dbReference type="ARBA" id="ARBA00022771"/>
    </source>
</evidence>
<sequence length="376" mass="40243">MSKRCYYEVLGCSKDASAEELRRAYKKEALKHHPDRNQGNPNAEQTFKEVNEAYQVLSDEQKRRIYDQFGFAGLEGQASGGPGDMGDVFSHMQDLFAEMFSGGPFGFGGNRAPRRGGDLRVQQRLSLRDAAFGCKREVVVHAPSRCDDCSGSGAAAGSKPEACSGCRGTGQVSTARGFVMFTAPCARCQGRGQVIRNVCKSCKGEGVIAKPRKVTVNFPAGIDSGQRLRVQGQGMPGPGNVPPGDLYVEVDVEEDSRFERDGTDLVTRVSVGFVDAALGAEVRVPSIGPETENGEEPTLTVSIPAGTQSGAVFTLKGQGIPRLDGRGRGCLIVVVQVQVPTALTSRARELLTMLDEELRLGAEDAEGVSRRRVAAK</sequence>
<evidence type="ECO:0000313" key="12">
    <source>
        <dbReference type="Proteomes" id="UP001374803"/>
    </source>
</evidence>
<dbReference type="SMART" id="SM00271">
    <property type="entry name" value="DnaJ"/>
    <property type="match status" value="1"/>
</dbReference>
<evidence type="ECO:0000256" key="6">
    <source>
        <dbReference type="ARBA" id="ARBA00023016"/>
    </source>
</evidence>
<comment type="subunit">
    <text evidence="7">Homodimer.</text>
</comment>
<dbReference type="PANTHER" id="PTHR43096">
    <property type="entry name" value="DNAJ HOMOLOG 1, MITOCHONDRIAL-RELATED"/>
    <property type="match status" value="1"/>
</dbReference>
<feature type="binding site" evidence="7">
    <location>
        <position position="188"/>
    </location>
    <ligand>
        <name>Zn(2+)</name>
        <dbReference type="ChEBI" id="CHEBI:29105"/>
        <label>2</label>
    </ligand>
</feature>
<dbReference type="InterPro" id="IPR036869">
    <property type="entry name" value="J_dom_sf"/>
</dbReference>
<evidence type="ECO:0000256" key="5">
    <source>
        <dbReference type="ARBA" id="ARBA00022833"/>
    </source>
</evidence>
<feature type="repeat" description="CXXCXGXG motif" evidence="7">
    <location>
        <begin position="185"/>
        <end position="192"/>
    </location>
</feature>
<keyword evidence="5 7" id="KW-0862">Zinc</keyword>
<reference evidence="11" key="1">
    <citation type="submission" date="2021-12" db="EMBL/GenBank/DDBJ databases">
        <title>Discovery of the Pendulisporaceae a myxobacterial family with distinct sporulation behavior and unique specialized metabolism.</title>
        <authorList>
            <person name="Garcia R."/>
            <person name="Popoff A."/>
            <person name="Bader C.D."/>
            <person name="Loehr J."/>
            <person name="Walesch S."/>
            <person name="Walt C."/>
            <person name="Boldt J."/>
            <person name="Bunk B."/>
            <person name="Haeckl F.J.F.P.J."/>
            <person name="Gunesch A.P."/>
            <person name="Birkelbach J."/>
            <person name="Nuebel U."/>
            <person name="Pietschmann T."/>
            <person name="Bach T."/>
            <person name="Mueller R."/>
        </authorList>
    </citation>
    <scope>NUCLEOTIDE SEQUENCE</scope>
    <source>
        <strain evidence="11">MSr11367</strain>
    </source>
</reference>
<feature type="domain" description="CR-type" evidence="10">
    <location>
        <begin position="133"/>
        <end position="211"/>
    </location>
</feature>
<dbReference type="RefSeq" id="WP_394832041.1">
    <property type="nucleotide sequence ID" value="NZ_CP089929.1"/>
</dbReference>
<feature type="binding site" evidence="7">
    <location>
        <position position="146"/>
    </location>
    <ligand>
        <name>Zn(2+)</name>
        <dbReference type="ChEBI" id="CHEBI:29105"/>
        <label>1</label>
    </ligand>
</feature>
<evidence type="ECO:0000256" key="1">
    <source>
        <dbReference type="ARBA" id="ARBA00022705"/>
    </source>
</evidence>
<dbReference type="InterPro" id="IPR012724">
    <property type="entry name" value="DnaJ"/>
</dbReference>
<dbReference type="InterPro" id="IPR002939">
    <property type="entry name" value="DnaJ_C"/>
</dbReference>
<evidence type="ECO:0000256" key="3">
    <source>
        <dbReference type="ARBA" id="ARBA00022737"/>
    </source>
</evidence>
<dbReference type="CDD" id="cd10719">
    <property type="entry name" value="DnaJ_zf"/>
    <property type="match status" value="1"/>
</dbReference>
<keyword evidence="6 7" id="KW-0346">Stress response</keyword>
<keyword evidence="7" id="KW-0963">Cytoplasm</keyword>
<dbReference type="InterPro" id="IPR001305">
    <property type="entry name" value="HSP_DnaJ_Cys-rich_dom"/>
</dbReference>
<gene>
    <name evidence="7 11" type="primary">dnaJ</name>
    <name evidence="11" type="ORF">LVJ94_36545</name>
</gene>
<dbReference type="PROSITE" id="PS50076">
    <property type="entry name" value="DNAJ_2"/>
    <property type="match status" value="1"/>
</dbReference>
<keyword evidence="4 7" id="KW-0863">Zinc-finger</keyword>
<evidence type="ECO:0000259" key="10">
    <source>
        <dbReference type="PROSITE" id="PS51188"/>
    </source>
</evidence>
<dbReference type="PROSITE" id="PS51188">
    <property type="entry name" value="ZF_CR"/>
    <property type="match status" value="1"/>
</dbReference>
<dbReference type="InterPro" id="IPR018253">
    <property type="entry name" value="DnaJ_domain_CS"/>
</dbReference>
<dbReference type="Pfam" id="PF00226">
    <property type="entry name" value="DnaJ"/>
    <property type="match status" value="1"/>
</dbReference>
<dbReference type="Pfam" id="PF01556">
    <property type="entry name" value="DnaJ_C"/>
    <property type="match status" value="1"/>
</dbReference>
<keyword evidence="7" id="KW-0143">Chaperone</keyword>
<feature type="binding site" evidence="7">
    <location>
        <position position="149"/>
    </location>
    <ligand>
        <name>Zn(2+)</name>
        <dbReference type="ChEBI" id="CHEBI:29105"/>
        <label>1</label>
    </ligand>
</feature>
<feature type="zinc finger region" description="CR-type" evidence="8">
    <location>
        <begin position="133"/>
        <end position="211"/>
    </location>
</feature>
<accession>A0ABZ2KXD3</accession>
<comment type="subcellular location">
    <subcellularLocation>
        <location evidence="7">Cytoplasm</location>
    </subcellularLocation>
</comment>
<dbReference type="Proteomes" id="UP001374803">
    <property type="component" value="Chromosome"/>
</dbReference>